<dbReference type="AlphaFoldDB" id="A0A5C6XHF3"/>
<comment type="caution">
    <text evidence="2">The sequence shown here is derived from an EMBL/GenBank/DDBJ whole genome shotgun (WGS) entry which is preliminary data.</text>
</comment>
<keyword evidence="3" id="KW-1185">Reference proteome</keyword>
<proteinExistence type="predicted"/>
<evidence type="ECO:0000256" key="1">
    <source>
        <dbReference type="SAM" id="MobiDB-lite"/>
    </source>
</evidence>
<accession>A0A5C6XHF3</accession>
<feature type="compositionally biased region" description="Gly residues" evidence="1">
    <location>
        <begin position="454"/>
        <end position="479"/>
    </location>
</feature>
<dbReference type="Proteomes" id="UP000321412">
    <property type="component" value="Unassembled WGS sequence"/>
</dbReference>
<dbReference type="RefSeq" id="WP_146979733.1">
    <property type="nucleotide sequence ID" value="NZ_VOSM01000001.1"/>
</dbReference>
<evidence type="ECO:0000313" key="2">
    <source>
        <dbReference type="EMBL" id="TXD39304.1"/>
    </source>
</evidence>
<sequence length="638" mass="61669">MFLCLAWTLAACGDDASVVPNVPAPTCDDGAQNGVETDVDCGGDTCGTCDVAQSCDEDSDCASEVCDEGVCVSPALPDPTCDDGAQNGDETDVDCGGECGVCDEGLSCDIAEDCSSGVCDEGICAIPACNDGVQNGDETDVDCGGACGACDDGLACNIANDCASGVCNGGFCAIPACDDGVENGDETDVDCGGACGACDDGLACAIANDCASGVCDGGFCAAPSCDDGVQNGSETDQDCGGDSCSACDTAGACLLANDCLSRLCLDGFCAAPNTPHYGDGSEGDVSVLTGEPLLIDADKTSLISHTADTLTVSDASFFEAGDEVLVITMKSLIGAAGTHEFAFVESVTDDTLSLSTALTHVYDAADTTMVQRVPHFSDLIVDGTLTASAWNGTLGGVVAFRVSGTLTVNESGQILADGLGFVGGIRGERSGTTRTGGQGETFLKTTRLRARGNNEGGGGGGTYGGSGSEDDAGGGGGGSHATAGANGVGKHGSGGIAGTTYGAGDATLLTAGSGGGGGGADHYTGGAGNSDGARGGAGGAGGGIIFIAAAQVQLNGAVRAAGLNGNNAVREDNGEGGGGGGGAGGLVLIYTETAEADRGSVLPSAAGGIGGVGSLNNGPWNTTRGGDGGEGYVHVLAP</sequence>
<dbReference type="EMBL" id="VOSM01000001">
    <property type="protein sequence ID" value="TXD39304.1"/>
    <property type="molecule type" value="Genomic_DNA"/>
</dbReference>
<feature type="region of interest" description="Disordered" evidence="1">
    <location>
        <begin position="427"/>
        <end position="480"/>
    </location>
</feature>
<protein>
    <submittedName>
        <fullName evidence="2">Uncharacterized protein</fullName>
    </submittedName>
</protein>
<gene>
    <name evidence="2" type="ORF">FRC98_02585</name>
</gene>
<name>A0A5C6XHF3_9DELT</name>
<evidence type="ECO:0000313" key="3">
    <source>
        <dbReference type="Proteomes" id="UP000321412"/>
    </source>
</evidence>
<organism evidence="2 3">
    <name type="scientific">Lujinxingia vulgaris</name>
    <dbReference type="NCBI Taxonomy" id="2600176"/>
    <lineage>
        <taxon>Bacteria</taxon>
        <taxon>Deltaproteobacteria</taxon>
        <taxon>Bradymonadales</taxon>
        <taxon>Lujinxingiaceae</taxon>
        <taxon>Lujinxingia</taxon>
    </lineage>
</organism>
<dbReference type="OrthoDB" id="5494029at2"/>
<reference evidence="2 3" key="1">
    <citation type="submission" date="2019-08" db="EMBL/GenBank/DDBJ databases">
        <title>Bradymonadales sp. TMQ4.</title>
        <authorList>
            <person name="Liang Q."/>
        </authorList>
    </citation>
    <scope>NUCLEOTIDE SEQUENCE [LARGE SCALE GENOMIC DNA]</scope>
    <source>
        <strain evidence="2 3">TMQ4</strain>
    </source>
</reference>